<evidence type="ECO:0000313" key="2">
    <source>
        <dbReference type="Proteomes" id="UP000056450"/>
    </source>
</evidence>
<accession>A0AAP1BZV4</accession>
<dbReference type="AlphaFoldDB" id="A0AAP1BZV4"/>
<organism evidence="1 2">
    <name type="scientific">Burkholderia latens</name>
    <dbReference type="NCBI Taxonomy" id="488446"/>
    <lineage>
        <taxon>Bacteria</taxon>
        <taxon>Pseudomonadati</taxon>
        <taxon>Pseudomonadota</taxon>
        <taxon>Betaproteobacteria</taxon>
        <taxon>Burkholderiales</taxon>
        <taxon>Burkholderiaceae</taxon>
        <taxon>Burkholderia</taxon>
        <taxon>Burkholderia cepacia complex</taxon>
    </lineage>
</organism>
<reference evidence="1 2" key="1">
    <citation type="submission" date="2015-11" db="EMBL/GenBank/DDBJ databases">
        <title>Expanding the genomic diversity of Burkholderia species for the development of highly accurate diagnostics.</title>
        <authorList>
            <person name="Sahl J."/>
            <person name="Keim P."/>
            <person name="Wagner D."/>
        </authorList>
    </citation>
    <scope>NUCLEOTIDE SEQUENCE [LARGE SCALE GENOMIC DNA]</scope>
    <source>
        <strain evidence="1 2">RF32-BP12</strain>
    </source>
</reference>
<dbReference type="SUPFAM" id="SSF56954">
    <property type="entry name" value="Outer membrane efflux proteins (OEP)"/>
    <property type="match status" value="1"/>
</dbReference>
<dbReference type="Gene3D" id="1.20.1600.10">
    <property type="entry name" value="Outer membrane efflux proteins (OEP)"/>
    <property type="match status" value="1"/>
</dbReference>
<name>A0AAP1BZV4_9BURK</name>
<dbReference type="EMBL" id="LOTQ01000044">
    <property type="protein sequence ID" value="KVA00888.1"/>
    <property type="molecule type" value="Genomic_DNA"/>
</dbReference>
<comment type="caution">
    <text evidence="1">The sequence shown here is derived from an EMBL/GenBank/DDBJ whole genome shotgun (WGS) entry which is preliminary data.</text>
</comment>
<gene>
    <name evidence="1" type="ORF">WI41_02240</name>
</gene>
<sequence>MKSTRLGREVGLRTQIDELDAQQHYFEAICDLADLRDRYLRARLQRSAALGTLSDDDVASIGCRADDPAPSAGNPS</sequence>
<dbReference type="Proteomes" id="UP000056450">
    <property type="component" value="Unassembled WGS sequence"/>
</dbReference>
<proteinExistence type="predicted"/>
<evidence type="ECO:0000313" key="1">
    <source>
        <dbReference type="EMBL" id="KVA00888.1"/>
    </source>
</evidence>
<protein>
    <submittedName>
        <fullName evidence="1">Uncharacterized protein</fullName>
    </submittedName>
</protein>